<proteinExistence type="predicted"/>
<organism evidence="3 5">
    <name type="scientific">Araneus ventricosus</name>
    <name type="common">Orbweaver spider</name>
    <name type="synonym">Epeira ventricosa</name>
    <dbReference type="NCBI Taxonomy" id="182803"/>
    <lineage>
        <taxon>Eukaryota</taxon>
        <taxon>Metazoa</taxon>
        <taxon>Ecdysozoa</taxon>
        <taxon>Arthropoda</taxon>
        <taxon>Chelicerata</taxon>
        <taxon>Arachnida</taxon>
        <taxon>Araneae</taxon>
        <taxon>Araneomorphae</taxon>
        <taxon>Entelegynae</taxon>
        <taxon>Araneoidea</taxon>
        <taxon>Araneidae</taxon>
        <taxon>Araneus</taxon>
    </lineage>
</organism>
<gene>
    <name evidence="4" type="ORF">AVEN_163580_1</name>
    <name evidence="3" type="ORF">AVEN_21316_1</name>
    <name evidence="2" type="ORF">AVEN_238997_1</name>
    <name evidence="1" type="ORF">AVEN_95953_1</name>
</gene>
<reference evidence="3 5" key="1">
    <citation type="journal article" date="2019" name="Sci. Rep.">
        <title>Orb-weaving spider Araneus ventricosus genome elucidates the spidroin gene catalogue.</title>
        <authorList>
            <person name="Kono N."/>
            <person name="Nakamura H."/>
            <person name="Ohtoshi R."/>
            <person name="Moran D.A.P."/>
            <person name="Shinohara A."/>
            <person name="Yoshida Y."/>
            <person name="Fujiwara M."/>
            <person name="Mori M."/>
            <person name="Tomita M."/>
            <person name="Arakawa K."/>
        </authorList>
    </citation>
    <scope>NUCLEOTIDE SEQUENCE [LARGE SCALE GENOMIC DNA]</scope>
</reference>
<dbReference type="AlphaFoldDB" id="A0A4Y2LPK8"/>
<evidence type="ECO:0000313" key="3">
    <source>
        <dbReference type="EMBL" id="GBN16522.1"/>
    </source>
</evidence>
<accession>A0A4Y2LPK8</accession>
<evidence type="ECO:0000313" key="1">
    <source>
        <dbReference type="EMBL" id="GBN16462.1"/>
    </source>
</evidence>
<protein>
    <submittedName>
        <fullName evidence="3">Uncharacterized protein</fullName>
    </submittedName>
</protein>
<comment type="caution">
    <text evidence="3">The sequence shown here is derived from an EMBL/GenBank/DDBJ whole genome shotgun (WGS) entry which is preliminary data.</text>
</comment>
<evidence type="ECO:0000313" key="2">
    <source>
        <dbReference type="EMBL" id="GBN16475.1"/>
    </source>
</evidence>
<dbReference type="Proteomes" id="UP000499080">
    <property type="component" value="Unassembled WGS sequence"/>
</dbReference>
<evidence type="ECO:0000313" key="5">
    <source>
        <dbReference type="Proteomes" id="UP000499080"/>
    </source>
</evidence>
<evidence type="ECO:0000313" key="4">
    <source>
        <dbReference type="EMBL" id="GBN16557.1"/>
    </source>
</evidence>
<keyword evidence="5" id="KW-1185">Reference proteome</keyword>
<dbReference type="EMBL" id="BGPR01119719">
    <property type="protein sequence ID" value="GBN16557.1"/>
    <property type="molecule type" value="Genomic_DNA"/>
</dbReference>
<dbReference type="EMBL" id="BGPR01119680">
    <property type="protein sequence ID" value="GBN16462.1"/>
    <property type="molecule type" value="Genomic_DNA"/>
</dbReference>
<sequence>STAGLPIPDRIFTNPTLIELRQEIGQYEWLASPRADDVVLCSHACAFH</sequence>
<name>A0A4Y2LPK8_ARAVE</name>
<dbReference type="EMBL" id="BGPR01119683">
    <property type="protein sequence ID" value="GBN16475.1"/>
    <property type="molecule type" value="Genomic_DNA"/>
</dbReference>
<feature type="non-terminal residue" evidence="3">
    <location>
        <position position="1"/>
    </location>
</feature>
<dbReference type="EMBL" id="BGPR01119706">
    <property type="protein sequence ID" value="GBN16522.1"/>
    <property type="molecule type" value="Genomic_DNA"/>
</dbReference>